<feature type="non-terminal residue" evidence="1">
    <location>
        <position position="1"/>
    </location>
</feature>
<gene>
    <name evidence="1" type="ORF">RPERSI_LOCUS10633</name>
</gene>
<protein>
    <submittedName>
        <fullName evidence="1">29972_t:CDS:1</fullName>
    </submittedName>
</protein>
<dbReference type="EMBL" id="CAJVQC010021224">
    <property type="protein sequence ID" value="CAG8712350.1"/>
    <property type="molecule type" value="Genomic_DNA"/>
</dbReference>
<reference evidence="1" key="1">
    <citation type="submission" date="2021-06" db="EMBL/GenBank/DDBJ databases">
        <authorList>
            <person name="Kallberg Y."/>
            <person name="Tangrot J."/>
            <person name="Rosling A."/>
        </authorList>
    </citation>
    <scope>NUCLEOTIDE SEQUENCE</scope>
    <source>
        <strain evidence="1">MA461A</strain>
    </source>
</reference>
<evidence type="ECO:0000313" key="1">
    <source>
        <dbReference type="EMBL" id="CAG8712350.1"/>
    </source>
</evidence>
<comment type="caution">
    <text evidence="1">The sequence shown here is derived from an EMBL/GenBank/DDBJ whole genome shotgun (WGS) entry which is preliminary data.</text>
</comment>
<organism evidence="1 2">
    <name type="scientific">Racocetra persica</name>
    <dbReference type="NCBI Taxonomy" id="160502"/>
    <lineage>
        <taxon>Eukaryota</taxon>
        <taxon>Fungi</taxon>
        <taxon>Fungi incertae sedis</taxon>
        <taxon>Mucoromycota</taxon>
        <taxon>Glomeromycotina</taxon>
        <taxon>Glomeromycetes</taxon>
        <taxon>Diversisporales</taxon>
        <taxon>Gigasporaceae</taxon>
        <taxon>Racocetra</taxon>
    </lineage>
</organism>
<keyword evidence="2" id="KW-1185">Reference proteome</keyword>
<evidence type="ECO:0000313" key="2">
    <source>
        <dbReference type="Proteomes" id="UP000789920"/>
    </source>
</evidence>
<name>A0ACA9PJN1_9GLOM</name>
<proteinExistence type="predicted"/>
<dbReference type="Proteomes" id="UP000789920">
    <property type="component" value="Unassembled WGS sequence"/>
</dbReference>
<accession>A0ACA9PJN1</accession>
<sequence length="327" mass="38168">NLKVTDSLRLKENIIIKSILNKFKLRHYTKRRRVEESAASSPSPDIISKSKIGLQSYNSGHDFESVIRKIAEASSLLANEIKVTQGDNDIDIIITYKEKLILIQCKNWKTPINVQIVRIFESAISRFPSDSLGIIVYNSEKMGEKIVTPKAKRWAFTSKKNIEICDKNQFVKIIKDFYDLDEDDHIELIDYKANYFDIINLIGENVDYIILDHTQKDMKMFNKFFQDPSEKEYIDRKVDVIEPFNFYKVVFVTVPIKMSIERQQKRACLGELVDREYLETLNAYYLEDIDLVYSENLKFENIVNLCGDDCAQCLGVKIYENFFNTLL</sequence>